<dbReference type="PANTHER" id="PTHR32309">
    <property type="entry name" value="TYROSINE-PROTEIN KINASE"/>
    <property type="match status" value="1"/>
</dbReference>
<dbReference type="AlphaFoldDB" id="A0A178XZW7"/>
<keyword evidence="1" id="KW-1133">Transmembrane helix</keyword>
<dbReference type="SUPFAM" id="SSF52540">
    <property type="entry name" value="P-loop containing nucleoside triphosphate hydrolases"/>
    <property type="match status" value="1"/>
</dbReference>
<dbReference type="Proteomes" id="UP000094025">
    <property type="component" value="Unassembled WGS sequence"/>
</dbReference>
<accession>A0A178XZW7</accession>
<dbReference type="STRING" id="1472378.AU381_10835"/>
<keyword evidence="4" id="KW-1185">Reference proteome</keyword>
<sequence>MRQVARRSFNMLATDHFVVPSPGSPHEPAFPPPKDRDTLSVEDIIRFSRRSWRICLFWMAVSLGLGGVFAILSPGLYTAYATILLSSPPPLQADEVEIADARAHVDNQIQVIQSDEVVGRAVDRTGLLEDEEFMRTDEGLRERVTGYVRSRLASLFGTELPTVEPNLRHEATIRLRYGLSVRQLGFSNAVEIGFTSQDPYFSAELANAIAGSYIENQRELRLSARAEAALDLQQRLTELRDKAFATEALKKLPSDPQTAENTRARFREQQSTAEVYRSLYNALLQRAHSDSSASSLIPTARVITAAEPPHRRSWPPMILVVAVSIIAGGVAGFGHALIREATDRSLETAEDVRRSTGLDRIAEIPRISRSEWIVLEPSEQCLQPIYSNDSPALHSTMSKVAARMPGVQGHQRGFVIGVASPVARSGSSTVAVHLARVVAETGQKTLLVDANWQKPLAGKPMLNADPGRKLARAFATIPTDHNGLECLVLRPTAPTSELNASLSITAALQRLQQEYDCVVVDFQSTDLTADLEAAMDVISAVVVVLKARRTSSDHLEAILHIIPAEKVAAIIVNRMGA</sequence>
<dbReference type="InterPro" id="IPR027417">
    <property type="entry name" value="P-loop_NTPase"/>
</dbReference>
<evidence type="ECO:0000259" key="2">
    <source>
        <dbReference type="Pfam" id="PF13807"/>
    </source>
</evidence>
<dbReference type="Gene3D" id="3.40.50.300">
    <property type="entry name" value="P-loop containing nucleotide triphosphate hydrolases"/>
    <property type="match status" value="1"/>
</dbReference>
<dbReference type="InterPro" id="IPR050445">
    <property type="entry name" value="Bact_polysacc_biosynth/exp"/>
</dbReference>
<evidence type="ECO:0000256" key="1">
    <source>
        <dbReference type="SAM" id="Phobius"/>
    </source>
</evidence>
<feature type="domain" description="Tyrosine-protein kinase G-rich" evidence="2">
    <location>
        <begin position="272"/>
        <end position="341"/>
    </location>
</feature>
<dbReference type="Pfam" id="PF13807">
    <property type="entry name" value="GNVR"/>
    <property type="match status" value="1"/>
</dbReference>
<dbReference type="InterPro" id="IPR032807">
    <property type="entry name" value="GNVR"/>
</dbReference>
<keyword evidence="1" id="KW-0472">Membrane</keyword>
<comment type="caution">
    <text evidence="3">The sequence shown here is derived from an EMBL/GenBank/DDBJ whole genome shotgun (WGS) entry which is preliminary data.</text>
</comment>
<dbReference type="GO" id="GO:0004713">
    <property type="term" value="F:protein tyrosine kinase activity"/>
    <property type="evidence" value="ECO:0007669"/>
    <property type="project" value="TreeGrafter"/>
</dbReference>
<gene>
    <name evidence="3" type="ORF">AU381_10835</name>
</gene>
<reference evidence="3 4" key="1">
    <citation type="journal article" date="2016" name="Int. J. Syst. Evol. Microbiol.">
        <title>Ensifer glycinis sp. nov., an novel rhizobial species associated with Glycine spp.</title>
        <authorList>
            <person name="Yan H."/>
            <person name="Yan J."/>
            <person name="Sui X.H."/>
            <person name="Wang E.T."/>
            <person name="Chen W.X."/>
            <person name="Zhang X.X."/>
            <person name="Chen W.F."/>
        </authorList>
    </citation>
    <scope>NUCLEOTIDE SEQUENCE [LARGE SCALE GENOMIC DNA]</scope>
    <source>
        <strain evidence="3 4">CCBAU 23380</strain>
    </source>
</reference>
<dbReference type="PANTHER" id="PTHR32309:SF13">
    <property type="entry name" value="FERRIC ENTEROBACTIN TRANSPORT PROTEIN FEPE"/>
    <property type="match status" value="1"/>
</dbReference>
<dbReference type="EMBL" id="LPUX01000055">
    <property type="protein sequence ID" value="OAP40025.1"/>
    <property type="molecule type" value="Genomic_DNA"/>
</dbReference>
<organism evidence="3 4">
    <name type="scientific">Sinorhizobium glycinis</name>
    <dbReference type="NCBI Taxonomy" id="1472378"/>
    <lineage>
        <taxon>Bacteria</taxon>
        <taxon>Pseudomonadati</taxon>
        <taxon>Pseudomonadota</taxon>
        <taxon>Alphaproteobacteria</taxon>
        <taxon>Hyphomicrobiales</taxon>
        <taxon>Rhizobiaceae</taxon>
        <taxon>Sinorhizobium/Ensifer group</taxon>
        <taxon>Sinorhizobium</taxon>
    </lineage>
</organism>
<dbReference type="OrthoDB" id="230260at2"/>
<protein>
    <recommendedName>
        <fullName evidence="2">Tyrosine-protein kinase G-rich domain-containing protein</fullName>
    </recommendedName>
</protein>
<proteinExistence type="predicted"/>
<keyword evidence="1" id="KW-0812">Transmembrane</keyword>
<feature type="transmembrane region" description="Helical" evidence="1">
    <location>
        <begin position="55"/>
        <end position="77"/>
    </location>
</feature>
<name>A0A178XZW7_9HYPH</name>
<evidence type="ECO:0000313" key="4">
    <source>
        <dbReference type="Proteomes" id="UP000094025"/>
    </source>
</evidence>
<dbReference type="GO" id="GO:0005886">
    <property type="term" value="C:plasma membrane"/>
    <property type="evidence" value="ECO:0007669"/>
    <property type="project" value="TreeGrafter"/>
</dbReference>
<evidence type="ECO:0000313" key="3">
    <source>
        <dbReference type="EMBL" id="OAP40025.1"/>
    </source>
</evidence>